<evidence type="ECO:0000313" key="2">
    <source>
        <dbReference type="EMBL" id="RVX72511.1"/>
    </source>
</evidence>
<sequence>MSPRRRKRAATQAVRRGPNHQLNALREQLDAQLKTDAALEATEDPSIQEALETEINNRNRTVVETLDEFLHDPFSHQPLSDFNNAEKNELRSFRAALVAELQNPSPANKTALKVANESLLRLMGPDARTSAENTKECVPMEYRHKHLPSLDATTNLPQGHSHIAKEERAMQSRPRNLRAQPDQPLYEVEDPNIKHLGPLGQQTWDTIATKQPPEWNLSTADDELCIGSKRNKRKKEKKKQSGDGNEAKKRKIVGPVRNVVETAGDPTDVDSDPIDVDGNDGDDYSEKCRHPADFDREAKSYYSS</sequence>
<feature type="compositionally biased region" description="Acidic residues" evidence="1">
    <location>
        <begin position="267"/>
        <end position="283"/>
    </location>
</feature>
<dbReference type="OrthoDB" id="10532541at2759"/>
<name>A0A438NA58_EXOME</name>
<evidence type="ECO:0000313" key="3">
    <source>
        <dbReference type="Proteomes" id="UP000288859"/>
    </source>
</evidence>
<dbReference type="AlphaFoldDB" id="A0A438NA58"/>
<feature type="region of interest" description="Disordered" evidence="1">
    <location>
        <begin position="1"/>
        <end position="21"/>
    </location>
</feature>
<feature type="region of interest" description="Disordered" evidence="1">
    <location>
        <begin position="210"/>
        <end position="304"/>
    </location>
</feature>
<gene>
    <name evidence="2" type="ORF">B0A52_03701</name>
</gene>
<evidence type="ECO:0000256" key="1">
    <source>
        <dbReference type="SAM" id="MobiDB-lite"/>
    </source>
</evidence>
<organism evidence="2 3">
    <name type="scientific">Exophiala mesophila</name>
    <name type="common">Black yeast-like fungus</name>
    <dbReference type="NCBI Taxonomy" id="212818"/>
    <lineage>
        <taxon>Eukaryota</taxon>
        <taxon>Fungi</taxon>
        <taxon>Dikarya</taxon>
        <taxon>Ascomycota</taxon>
        <taxon>Pezizomycotina</taxon>
        <taxon>Eurotiomycetes</taxon>
        <taxon>Chaetothyriomycetidae</taxon>
        <taxon>Chaetothyriales</taxon>
        <taxon>Herpotrichiellaceae</taxon>
        <taxon>Exophiala</taxon>
    </lineage>
</organism>
<dbReference type="EMBL" id="NAJM01000012">
    <property type="protein sequence ID" value="RVX72511.1"/>
    <property type="molecule type" value="Genomic_DNA"/>
</dbReference>
<accession>A0A438NA58</accession>
<comment type="caution">
    <text evidence="2">The sequence shown here is derived from an EMBL/GenBank/DDBJ whole genome shotgun (WGS) entry which is preliminary data.</text>
</comment>
<reference evidence="2 3" key="1">
    <citation type="submission" date="2017-03" db="EMBL/GenBank/DDBJ databases">
        <title>Genomes of endolithic fungi from Antarctica.</title>
        <authorList>
            <person name="Coleine C."/>
            <person name="Masonjones S."/>
            <person name="Stajich J.E."/>
        </authorList>
    </citation>
    <scope>NUCLEOTIDE SEQUENCE [LARGE SCALE GENOMIC DNA]</scope>
    <source>
        <strain evidence="2 3">CCFEE 6314</strain>
    </source>
</reference>
<feature type="compositionally biased region" description="Basic residues" evidence="1">
    <location>
        <begin position="229"/>
        <end position="238"/>
    </location>
</feature>
<feature type="compositionally biased region" description="Basic and acidic residues" evidence="1">
    <location>
        <begin position="284"/>
        <end position="304"/>
    </location>
</feature>
<protein>
    <submittedName>
        <fullName evidence="2">Uncharacterized protein</fullName>
    </submittedName>
</protein>
<dbReference type="Proteomes" id="UP000288859">
    <property type="component" value="Unassembled WGS sequence"/>
</dbReference>
<proteinExistence type="predicted"/>